<organism evidence="1 2">
    <name type="scientific">Rothia nasimurium</name>
    <dbReference type="NCBI Taxonomy" id="85336"/>
    <lineage>
        <taxon>Bacteria</taxon>
        <taxon>Bacillati</taxon>
        <taxon>Actinomycetota</taxon>
        <taxon>Actinomycetes</taxon>
        <taxon>Micrococcales</taxon>
        <taxon>Micrococcaceae</taxon>
        <taxon>Rothia</taxon>
    </lineage>
</organism>
<reference evidence="1 2" key="1">
    <citation type="submission" date="2019-03" db="EMBL/GenBank/DDBJ databases">
        <title>Diversity of the mouse oral microbiome.</title>
        <authorList>
            <person name="Joseph S."/>
            <person name="Aduse-Opoku J."/>
            <person name="Curtis M."/>
            <person name="Wade W."/>
            <person name="Hashim A."/>
        </authorList>
    </citation>
    <scope>NUCLEOTIDE SEQUENCE [LARGE SCALE GENOMIC DNA]</scope>
    <source>
        <strain evidence="2">irhom_31</strain>
    </source>
</reference>
<protein>
    <submittedName>
        <fullName evidence="1">Uncharacterized protein</fullName>
    </submittedName>
</protein>
<sequence>MYKNDQGEPDVSPDDLALIRDTYGLTLPTDGEPLEDGARMIRLLGSRFAELIQMVEGAYEQIGQQAQQFSQIASKMYYAEKHSQDYAWSVHPLGQESVLTASSFFHIRRVGEVVHVRLNIALKAGASFDTAVPLAILGTGYRPSRSYEVSRSIAGARDSEPVDAGFILNCKTGTLHVSNPASAAWSAGVSAYFSYYCPDGSQPTRGKSPIPIN</sequence>
<proteinExistence type="predicted"/>
<dbReference type="RefSeq" id="WP_135012989.1">
    <property type="nucleotide sequence ID" value="NZ_JADGLK010000025.1"/>
</dbReference>
<gene>
    <name evidence="1" type="ORF">E4U03_07780</name>
</gene>
<comment type="caution">
    <text evidence="1">The sequence shown here is derived from an EMBL/GenBank/DDBJ whole genome shotgun (WGS) entry which is preliminary data.</text>
</comment>
<accession>A0A4Y9F2I5</accession>
<dbReference type="EMBL" id="SPQC01000025">
    <property type="protein sequence ID" value="TFU21901.1"/>
    <property type="molecule type" value="Genomic_DNA"/>
</dbReference>
<dbReference type="Proteomes" id="UP000297951">
    <property type="component" value="Unassembled WGS sequence"/>
</dbReference>
<dbReference type="AlphaFoldDB" id="A0A4Y9F2I5"/>
<name>A0A4Y9F2I5_9MICC</name>
<evidence type="ECO:0000313" key="2">
    <source>
        <dbReference type="Proteomes" id="UP000297951"/>
    </source>
</evidence>
<evidence type="ECO:0000313" key="1">
    <source>
        <dbReference type="EMBL" id="TFU21901.1"/>
    </source>
</evidence>